<keyword evidence="2" id="KW-0479">Metal-binding</keyword>
<sequence length="648" mass="68936">MNALIPGLLVLASLLALAALAVARAARWRAGRAAAVDAVAGLLAMPGRYLHDVHDAVLRDPVGRAKAGDTGRAAARMHMLTAGGFIAATALILAVHLFALGGVVLAWLLLAFLALMSAGLLRLYARRKPEVSPRLSRGGFDRLPYAFTAFIVFFAIATLPAAGLIAPFSWASLGGLALLALGAWACIELYVGMGYGPLKHALNGVLHLAFHPRPARFGATTPDSALQPLPATAERLGVEQPRDFAWNRLLAFDACVQCGRCEAACPAFAAGLPLNPKKLIQDLVAASGTHGSDLGYSGSPYPQRPVGSAHGAIDKPIIGSGAMIHPDTLWACTTCRACVYECPMMIEHVDAVVDLRRFQTLELGATPNKAPAVLEELKATDTVCGRPTSARLDWAADLRLPLLAEVEHTEALLWIGEGGFDMRNQRTLRALVKLLREAGIEPAVLGAEELDCGDVARRLGDEKTFEALARRNIATLNGYAGRFARIVTADPHVLQVLGREYPALGGYYSVVHHSTLLAELIEAGRLKPAADDSGRRVTFHDPCYLGRYNGEVSAPRRVLKGIGIKVVEMNRSGMRSSCCGWGGGSTFTDVPGKRRIPDVRMDHVRETGAELVAVACPNCAVMLEGVVQPRADVADLAELLLAAVEAGK</sequence>
<dbReference type="InterPro" id="IPR051460">
    <property type="entry name" value="HdrC_iron-sulfur_subunit"/>
</dbReference>
<dbReference type="SUPFAM" id="SSF46548">
    <property type="entry name" value="alpha-helical ferredoxin"/>
    <property type="match status" value="1"/>
</dbReference>
<feature type="domain" description="4Fe-4S ferredoxin-type" evidence="8">
    <location>
        <begin position="246"/>
        <end position="275"/>
    </location>
</feature>
<evidence type="ECO:0000256" key="3">
    <source>
        <dbReference type="ARBA" id="ARBA00023002"/>
    </source>
</evidence>
<dbReference type="PROSITE" id="PS51379">
    <property type="entry name" value="4FE4S_FER_2"/>
    <property type="match status" value="1"/>
</dbReference>
<dbReference type="Gene3D" id="1.10.1060.10">
    <property type="entry name" value="Alpha-helical ferredoxin"/>
    <property type="match status" value="1"/>
</dbReference>
<dbReference type="RefSeq" id="WP_110018092.1">
    <property type="nucleotide sequence ID" value="NZ_QGTJ01000004.1"/>
</dbReference>
<feature type="signal peptide" evidence="7">
    <location>
        <begin position="1"/>
        <end position="18"/>
    </location>
</feature>
<keyword evidence="6" id="KW-0472">Membrane</keyword>
<evidence type="ECO:0000313" key="10">
    <source>
        <dbReference type="Proteomes" id="UP000246569"/>
    </source>
</evidence>
<keyword evidence="3" id="KW-0560">Oxidoreductase</keyword>
<dbReference type="Pfam" id="PF02754">
    <property type="entry name" value="CCG"/>
    <property type="match status" value="2"/>
</dbReference>
<evidence type="ECO:0000256" key="2">
    <source>
        <dbReference type="ARBA" id="ARBA00022723"/>
    </source>
</evidence>
<evidence type="ECO:0000313" key="9">
    <source>
        <dbReference type="EMBL" id="PWV62254.1"/>
    </source>
</evidence>
<name>A0A317MWA7_9GAMM</name>
<keyword evidence="1" id="KW-0004">4Fe-4S</keyword>
<reference evidence="9 10" key="1">
    <citation type="submission" date="2018-05" db="EMBL/GenBank/DDBJ databases">
        <title>Genomic Encyclopedia of Type Strains, Phase IV (KMG-IV): sequencing the most valuable type-strain genomes for metagenomic binning, comparative biology and taxonomic classification.</title>
        <authorList>
            <person name="Goeker M."/>
        </authorList>
    </citation>
    <scope>NUCLEOTIDE SEQUENCE [LARGE SCALE GENOMIC DNA]</scope>
    <source>
        <strain evidence="9 10">DSM 23606</strain>
    </source>
</reference>
<evidence type="ECO:0000256" key="7">
    <source>
        <dbReference type="SAM" id="SignalP"/>
    </source>
</evidence>
<dbReference type="InterPro" id="IPR009051">
    <property type="entry name" value="Helical_ferredxn"/>
</dbReference>
<dbReference type="GO" id="GO:0016491">
    <property type="term" value="F:oxidoreductase activity"/>
    <property type="evidence" value="ECO:0007669"/>
    <property type="project" value="UniProtKB-KW"/>
</dbReference>
<keyword evidence="6" id="KW-1133">Transmembrane helix</keyword>
<dbReference type="PANTHER" id="PTHR43255">
    <property type="entry name" value="IRON-SULFUR-BINDING OXIDOREDUCTASE FADF-RELATED-RELATED"/>
    <property type="match status" value="1"/>
</dbReference>
<keyword evidence="7" id="KW-0732">Signal</keyword>
<keyword evidence="6" id="KW-0812">Transmembrane</keyword>
<organism evidence="9 10">
    <name type="scientific">Plasticicumulans acidivorans</name>
    <dbReference type="NCBI Taxonomy" id="886464"/>
    <lineage>
        <taxon>Bacteria</taxon>
        <taxon>Pseudomonadati</taxon>
        <taxon>Pseudomonadota</taxon>
        <taxon>Gammaproteobacteria</taxon>
        <taxon>Candidatus Competibacteraceae</taxon>
        <taxon>Plasticicumulans</taxon>
    </lineage>
</organism>
<accession>A0A317MWA7</accession>
<dbReference type="EMBL" id="QGTJ01000004">
    <property type="protein sequence ID" value="PWV62254.1"/>
    <property type="molecule type" value="Genomic_DNA"/>
</dbReference>
<dbReference type="InterPro" id="IPR021872">
    <property type="entry name" value="Csal_0991-like_N"/>
</dbReference>
<protein>
    <submittedName>
        <fullName evidence="9">Fe-S oxidoreductase</fullName>
    </submittedName>
</protein>
<evidence type="ECO:0000256" key="6">
    <source>
        <dbReference type="SAM" id="Phobius"/>
    </source>
</evidence>
<dbReference type="GO" id="GO:0005886">
    <property type="term" value="C:plasma membrane"/>
    <property type="evidence" value="ECO:0007669"/>
    <property type="project" value="TreeGrafter"/>
</dbReference>
<dbReference type="GO" id="GO:0046872">
    <property type="term" value="F:metal ion binding"/>
    <property type="evidence" value="ECO:0007669"/>
    <property type="project" value="UniProtKB-KW"/>
</dbReference>
<dbReference type="InterPro" id="IPR004017">
    <property type="entry name" value="Cys_rich_dom"/>
</dbReference>
<feature type="transmembrane region" description="Helical" evidence="6">
    <location>
        <begin position="79"/>
        <end position="99"/>
    </location>
</feature>
<gene>
    <name evidence="9" type="ORF">C7443_10448</name>
</gene>
<evidence type="ECO:0000256" key="1">
    <source>
        <dbReference type="ARBA" id="ARBA00022485"/>
    </source>
</evidence>
<dbReference type="PANTHER" id="PTHR43255:SF1">
    <property type="entry name" value="IRON-SULFUR-BINDING OXIDOREDUCTASE FADF-RELATED"/>
    <property type="match status" value="1"/>
</dbReference>
<dbReference type="Pfam" id="PF13187">
    <property type="entry name" value="Fer4_9"/>
    <property type="match status" value="1"/>
</dbReference>
<dbReference type="InterPro" id="IPR017900">
    <property type="entry name" value="4Fe4S_Fe_S_CS"/>
</dbReference>
<dbReference type="Pfam" id="PF11982">
    <property type="entry name" value="DUF3483"/>
    <property type="match status" value="1"/>
</dbReference>
<dbReference type="InterPro" id="IPR017896">
    <property type="entry name" value="4Fe4S_Fe-S-bd"/>
</dbReference>
<comment type="caution">
    <text evidence="9">The sequence shown here is derived from an EMBL/GenBank/DDBJ whole genome shotgun (WGS) entry which is preliminary data.</text>
</comment>
<dbReference type="Proteomes" id="UP000246569">
    <property type="component" value="Unassembled WGS sequence"/>
</dbReference>
<dbReference type="OrthoDB" id="9794954at2"/>
<evidence type="ECO:0000259" key="8">
    <source>
        <dbReference type="PROSITE" id="PS51379"/>
    </source>
</evidence>
<dbReference type="AlphaFoldDB" id="A0A317MWA7"/>
<dbReference type="GO" id="GO:0051539">
    <property type="term" value="F:4 iron, 4 sulfur cluster binding"/>
    <property type="evidence" value="ECO:0007669"/>
    <property type="project" value="UniProtKB-KW"/>
</dbReference>
<evidence type="ECO:0000256" key="5">
    <source>
        <dbReference type="ARBA" id="ARBA00023014"/>
    </source>
</evidence>
<keyword evidence="5" id="KW-0411">Iron-sulfur</keyword>
<evidence type="ECO:0000256" key="4">
    <source>
        <dbReference type="ARBA" id="ARBA00023004"/>
    </source>
</evidence>
<keyword evidence="10" id="KW-1185">Reference proteome</keyword>
<dbReference type="PROSITE" id="PS00198">
    <property type="entry name" value="4FE4S_FER_1"/>
    <property type="match status" value="2"/>
</dbReference>
<proteinExistence type="predicted"/>
<feature type="transmembrane region" description="Helical" evidence="6">
    <location>
        <begin position="105"/>
        <end position="124"/>
    </location>
</feature>
<feature type="chain" id="PRO_5016411483" evidence="7">
    <location>
        <begin position="19"/>
        <end position="648"/>
    </location>
</feature>
<keyword evidence="4" id="KW-0408">Iron</keyword>
<feature type="transmembrane region" description="Helical" evidence="6">
    <location>
        <begin position="145"/>
        <end position="165"/>
    </location>
</feature>